<proteinExistence type="predicted"/>
<evidence type="ECO:0000313" key="1">
    <source>
        <dbReference type="EMBL" id="KAE8351095.1"/>
    </source>
</evidence>
<dbReference type="EMBL" id="ML739188">
    <property type="protein sequence ID" value="KAE8351095.1"/>
    <property type="molecule type" value="Genomic_DNA"/>
</dbReference>
<name>A0A5N6Z093_9EURO</name>
<gene>
    <name evidence="1" type="ORF">BDV28DRAFT_137901</name>
</gene>
<sequence length="68" mass="7764">MTRLNWDESVPFALGFKWNSYLCAQVTSNGLRMLNWLNQWACARTYSLSSNLSFLRILSECPDSPATS</sequence>
<dbReference type="Proteomes" id="UP000327118">
    <property type="component" value="Unassembled WGS sequence"/>
</dbReference>
<reference evidence="2" key="1">
    <citation type="submission" date="2019-04" db="EMBL/GenBank/DDBJ databases">
        <title>Friends and foes A comparative genomics studyof 23 Aspergillus species from section Flavi.</title>
        <authorList>
            <consortium name="DOE Joint Genome Institute"/>
            <person name="Kjaerbolling I."/>
            <person name="Vesth T."/>
            <person name="Frisvad J.C."/>
            <person name="Nybo J.L."/>
            <person name="Theobald S."/>
            <person name="Kildgaard S."/>
            <person name="Isbrandt T."/>
            <person name="Kuo A."/>
            <person name="Sato A."/>
            <person name="Lyhne E.K."/>
            <person name="Kogle M.E."/>
            <person name="Wiebenga A."/>
            <person name="Kun R.S."/>
            <person name="Lubbers R.J."/>
            <person name="Makela M.R."/>
            <person name="Barry K."/>
            <person name="Chovatia M."/>
            <person name="Clum A."/>
            <person name="Daum C."/>
            <person name="Haridas S."/>
            <person name="He G."/>
            <person name="LaButti K."/>
            <person name="Lipzen A."/>
            <person name="Mondo S."/>
            <person name="Riley R."/>
            <person name="Salamov A."/>
            <person name="Simmons B.A."/>
            <person name="Magnuson J.K."/>
            <person name="Henrissat B."/>
            <person name="Mortensen U.H."/>
            <person name="Larsen T.O."/>
            <person name="Devries R.P."/>
            <person name="Grigoriev I.V."/>
            <person name="Machida M."/>
            <person name="Baker S.E."/>
            <person name="Andersen M.R."/>
        </authorList>
    </citation>
    <scope>NUCLEOTIDE SEQUENCE [LARGE SCALE GENOMIC DNA]</scope>
    <source>
        <strain evidence="2">CBS 553.77</strain>
    </source>
</reference>
<dbReference type="AlphaFoldDB" id="A0A5N6Z093"/>
<accession>A0A5N6Z093</accession>
<keyword evidence="2" id="KW-1185">Reference proteome</keyword>
<organism evidence="1 2">
    <name type="scientific">Aspergillus coremiiformis</name>
    <dbReference type="NCBI Taxonomy" id="138285"/>
    <lineage>
        <taxon>Eukaryota</taxon>
        <taxon>Fungi</taxon>
        <taxon>Dikarya</taxon>
        <taxon>Ascomycota</taxon>
        <taxon>Pezizomycotina</taxon>
        <taxon>Eurotiomycetes</taxon>
        <taxon>Eurotiomycetidae</taxon>
        <taxon>Eurotiales</taxon>
        <taxon>Aspergillaceae</taxon>
        <taxon>Aspergillus</taxon>
        <taxon>Aspergillus subgen. Circumdati</taxon>
    </lineage>
</organism>
<protein>
    <submittedName>
        <fullName evidence="1">Uncharacterized protein</fullName>
    </submittedName>
</protein>
<evidence type="ECO:0000313" key="2">
    <source>
        <dbReference type="Proteomes" id="UP000327118"/>
    </source>
</evidence>